<dbReference type="RefSeq" id="WP_069665258.1">
    <property type="nucleotide sequence ID" value="NZ_JBHUJJ010000001.1"/>
</dbReference>
<dbReference type="SUPFAM" id="SSF53098">
    <property type="entry name" value="Ribonuclease H-like"/>
    <property type="match status" value="1"/>
</dbReference>
<gene>
    <name evidence="2" type="ORF">BCR25_13490</name>
</gene>
<dbReference type="InterPro" id="IPR053151">
    <property type="entry name" value="RNase_H-like"/>
</dbReference>
<evidence type="ECO:0000259" key="1">
    <source>
        <dbReference type="PROSITE" id="PS50879"/>
    </source>
</evidence>
<dbReference type="GO" id="GO:0003676">
    <property type="term" value="F:nucleic acid binding"/>
    <property type="evidence" value="ECO:0007669"/>
    <property type="project" value="InterPro"/>
</dbReference>
<dbReference type="OrthoDB" id="7845843at2"/>
<evidence type="ECO:0000313" key="2">
    <source>
        <dbReference type="EMBL" id="OEG08421.1"/>
    </source>
</evidence>
<comment type="caution">
    <text evidence="2">The sequence shown here is derived from an EMBL/GenBank/DDBJ whole genome shotgun (WGS) entry which is preliminary data.</text>
</comment>
<feature type="domain" description="RNase H type-1" evidence="1">
    <location>
        <begin position="1"/>
        <end position="128"/>
    </location>
</feature>
<dbReference type="InterPro" id="IPR002156">
    <property type="entry name" value="RNaseH_domain"/>
</dbReference>
<protein>
    <submittedName>
        <fullName evidence="2">Ribonuclease HI</fullName>
    </submittedName>
</protein>
<sequence length="137" mass="15474">MLRIYVDAATKGNPGPSGGGIVIVGERIHDQIHVPLGECSNHEAEFRVLVQALQLLLEKNETDQTIVIHSDSKIVVQTIEKSYAKNPLFQPYLDTYHQLETKFSLLLIKWIPESQNKGADTLAKQALQKYKETNEEF</sequence>
<dbReference type="Proteomes" id="UP000095094">
    <property type="component" value="Unassembled WGS sequence"/>
</dbReference>
<organism evidence="2 3">
    <name type="scientific">Enterococcus termitis</name>
    <dbReference type="NCBI Taxonomy" id="332950"/>
    <lineage>
        <taxon>Bacteria</taxon>
        <taxon>Bacillati</taxon>
        <taxon>Bacillota</taxon>
        <taxon>Bacilli</taxon>
        <taxon>Lactobacillales</taxon>
        <taxon>Enterococcaceae</taxon>
        <taxon>Enterococcus</taxon>
    </lineage>
</organism>
<dbReference type="GO" id="GO:0004523">
    <property type="term" value="F:RNA-DNA hybrid ribonuclease activity"/>
    <property type="evidence" value="ECO:0007669"/>
    <property type="project" value="InterPro"/>
</dbReference>
<dbReference type="AlphaFoldDB" id="A0A1E5G711"/>
<dbReference type="InterPro" id="IPR012337">
    <property type="entry name" value="RNaseH-like_sf"/>
</dbReference>
<dbReference type="PATRIC" id="fig|332950.4.peg.3870"/>
<dbReference type="Gene3D" id="3.30.420.10">
    <property type="entry name" value="Ribonuclease H-like superfamily/Ribonuclease H"/>
    <property type="match status" value="1"/>
</dbReference>
<proteinExistence type="predicted"/>
<evidence type="ECO:0000313" key="3">
    <source>
        <dbReference type="Proteomes" id="UP000095094"/>
    </source>
</evidence>
<reference evidence="3" key="1">
    <citation type="submission" date="2016-09" db="EMBL/GenBank/DDBJ databases">
        <authorList>
            <person name="Gulvik C.A."/>
        </authorList>
    </citation>
    <scope>NUCLEOTIDE SEQUENCE [LARGE SCALE GENOMIC DNA]</scope>
    <source>
        <strain evidence="3">LMG 8895</strain>
    </source>
</reference>
<dbReference type="PANTHER" id="PTHR47723">
    <property type="entry name" value="OS05G0353850 PROTEIN"/>
    <property type="match status" value="1"/>
</dbReference>
<accession>A0A1E5G711</accession>
<dbReference type="PROSITE" id="PS50879">
    <property type="entry name" value="RNASE_H_1"/>
    <property type="match status" value="1"/>
</dbReference>
<keyword evidence="3" id="KW-1185">Reference proteome</keyword>
<dbReference type="EMBL" id="MIJY01000047">
    <property type="protein sequence ID" value="OEG08421.1"/>
    <property type="molecule type" value="Genomic_DNA"/>
</dbReference>
<dbReference type="Pfam" id="PF13456">
    <property type="entry name" value="RVT_3"/>
    <property type="match status" value="1"/>
</dbReference>
<dbReference type="PANTHER" id="PTHR47723:SF19">
    <property type="entry name" value="POLYNUCLEOTIDYL TRANSFERASE, RIBONUCLEASE H-LIKE SUPERFAMILY PROTEIN"/>
    <property type="match status" value="1"/>
</dbReference>
<dbReference type="CDD" id="cd09279">
    <property type="entry name" value="RNase_HI_like"/>
    <property type="match status" value="1"/>
</dbReference>
<dbReference type="InterPro" id="IPR036397">
    <property type="entry name" value="RNaseH_sf"/>
</dbReference>
<name>A0A1E5G711_9ENTE</name>